<dbReference type="RefSeq" id="WP_047262961.1">
    <property type="nucleotide sequence ID" value="NZ_CP011542.1"/>
</dbReference>
<keyword evidence="2" id="KW-1185">Reference proteome</keyword>
<sequence>MGLATITAQRLRDVAYALGGNISHDEAVTRIWFDTVVIECQYFEEQQVLDIHGIWRPLIRGPIQNEVIAAVHDYNRNYLEPDLIFEFEETHALIVGGRCALACASGLSDVQLADFMSQSIDFIRSAIAALEEEFPELIVMEER</sequence>
<dbReference type="Proteomes" id="UP000035199">
    <property type="component" value="Chromosome"/>
</dbReference>
<gene>
    <name evidence="1" type="ORF">CMUST_13815</name>
</gene>
<evidence type="ECO:0000313" key="2">
    <source>
        <dbReference type="Proteomes" id="UP000035199"/>
    </source>
</evidence>
<dbReference type="STRING" id="571915.CMUST_13815"/>
<dbReference type="OrthoDB" id="4420706at2"/>
<accession>A0A0G3H7A9</accession>
<organism evidence="1 2">
    <name type="scientific">Corynebacterium mustelae</name>
    <dbReference type="NCBI Taxonomy" id="571915"/>
    <lineage>
        <taxon>Bacteria</taxon>
        <taxon>Bacillati</taxon>
        <taxon>Actinomycetota</taxon>
        <taxon>Actinomycetes</taxon>
        <taxon>Mycobacteriales</taxon>
        <taxon>Corynebacteriaceae</taxon>
        <taxon>Corynebacterium</taxon>
    </lineage>
</organism>
<name>A0A0G3H7A9_9CORY</name>
<reference evidence="1 2" key="1">
    <citation type="journal article" date="2015" name="Genome Announc.">
        <title>Complete Genome Sequence of the Type Strain Corynebacterium mustelae DSM 45274, Isolated from Various Tissues of a Male Ferret with Lethal Sepsis.</title>
        <authorList>
            <person name="Ruckert C."/>
            <person name="Eimer J."/>
            <person name="Winkler A."/>
            <person name="Tauch A."/>
        </authorList>
    </citation>
    <scope>NUCLEOTIDE SEQUENCE [LARGE SCALE GENOMIC DNA]</scope>
    <source>
        <strain evidence="1 2">DSM 45274</strain>
    </source>
</reference>
<dbReference type="PATRIC" id="fig|571915.4.peg.2966"/>
<protein>
    <recommendedName>
        <fullName evidence="3">Bacterial sensory transduction regulator</fullName>
    </recommendedName>
</protein>
<evidence type="ECO:0000313" key="1">
    <source>
        <dbReference type="EMBL" id="AKK07057.1"/>
    </source>
</evidence>
<dbReference type="AlphaFoldDB" id="A0A0G3H7A9"/>
<evidence type="ECO:0008006" key="3">
    <source>
        <dbReference type="Google" id="ProtNLM"/>
    </source>
</evidence>
<proteinExistence type="predicted"/>
<reference evidence="2" key="2">
    <citation type="submission" date="2015-05" db="EMBL/GenBank/DDBJ databases">
        <title>Complete genome sequence of Corynebacterium mustelae DSM 45274, isolated from various tissues of a male ferret with lethal sepsis.</title>
        <authorList>
            <person name="Ruckert C."/>
            <person name="Albersmeier A."/>
            <person name="Winkler A."/>
            <person name="Tauch A."/>
        </authorList>
    </citation>
    <scope>NUCLEOTIDE SEQUENCE [LARGE SCALE GENOMIC DNA]</scope>
    <source>
        <strain evidence="2">DSM 45274</strain>
    </source>
</reference>
<dbReference type="EMBL" id="CP011542">
    <property type="protein sequence ID" value="AKK07057.1"/>
    <property type="molecule type" value="Genomic_DNA"/>
</dbReference>
<dbReference type="KEGG" id="cmv:CMUST_13815"/>